<evidence type="ECO:0000256" key="1">
    <source>
        <dbReference type="SAM" id="Phobius"/>
    </source>
</evidence>
<keyword evidence="1" id="KW-1133">Transmembrane helix</keyword>
<feature type="transmembrane region" description="Helical" evidence="1">
    <location>
        <begin position="45"/>
        <end position="64"/>
    </location>
</feature>
<accession>A0A183VEG7</accession>
<keyword evidence="1" id="KW-0472">Membrane</keyword>
<dbReference type="Proteomes" id="UP000050794">
    <property type="component" value="Unassembled WGS sequence"/>
</dbReference>
<reference evidence="2 3" key="2">
    <citation type="submission" date="2018-11" db="EMBL/GenBank/DDBJ databases">
        <authorList>
            <consortium name="Pathogen Informatics"/>
        </authorList>
    </citation>
    <scope>NUCLEOTIDE SEQUENCE [LARGE SCALE GENOMIC DNA]</scope>
</reference>
<reference evidence="4" key="1">
    <citation type="submission" date="2016-06" db="UniProtKB">
        <authorList>
            <consortium name="WormBaseParasite"/>
        </authorList>
    </citation>
    <scope>IDENTIFICATION</scope>
</reference>
<gene>
    <name evidence="2" type="ORF">TCNE_LOCUS19137</name>
</gene>
<dbReference type="AlphaFoldDB" id="A0A183VEG7"/>
<evidence type="ECO:0000313" key="3">
    <source>
        <dbReference type="Proteomes" id="UP000050794"/>
    </source>
</evidence>
<protein>
    <submittedName>
        <fullName evidence="4">Inner membrane protein</fullName>
    </submittedName>
</protein>
<name>A0A183VEG7_TOXCA</name>
<sequence length="90" mass="10345">MRMCTHGHVDAIQLTYFKIHSIETDQLNKQKKALNIFYDEMDRRLIIALLVIALIAIVLSRPQWESANYDCIGSPSLGGFSTWCGFNKKR</sequence>
<dbReference type="EMBL" id="UYWY01026440">
    <property type="protein sequence ID" value="VDM50458.1"/>
    <property type="molecule type" value="Genomic_DNA"/>
</dbReference>
<evidence type="ECO:0000313" key="2">
    <source>
        <dbReference type="EMBL" id="VDM50458.1"/>
    </source>
</evidence>
<keyword evidence="1" id="KW-0812">Transmembrane</keyword>
<evidence type="ECO:0000313" key="4">
    <source>
        <dbReference type="WBParaSite" id="TCNE_0001914101-mRNA-1"/>
    </source>
</evidence>
<keyword evidence="3" id="KW-1185">Reference proteome</keyword>
<dbReference type="WBParaSite" id="TCNE_0001914101-mRNA-1">
    <property type="protein sequence ID" value="TCNE_0001914101-mRNA-1"/>
    <property type="gene ID" value="TCNE_0001914101"/>
</dbReference>
<proteinExistence type="predicted"/>
<organism evidence="3 4">
    <name type="scientific">Toxocara canis</name>
    <name type="common">Canine roundworm</name>
    <dbReference type="NCBI Taxonomy" id="6265"/>
    <lineage>
        <taxon>Eukaryota</taxon>
        <taxon>Metazoa</taxon>
        <taxon>Ecdysozoa</taxon>
        <taxon>Nematoda</taxon>
        <taxon>Chromadorea</taxon>
        <taxon>Rhabditida</taxon>
        <taxon>Spirurina</taxon>
        <taxon>Ascaridomorpha</taxon>
        <taxon>Ascaridoidea</taxon>
        <taxon>Toxocaridae</taxon>
        <taxon>Toxocara</taxon>
    </lineage>
</organism>